<feature type="domain" description="Glycosyltransferase family 28 N-terminal" evidence="11">
    <location>
        <begin position="4"/>
        <end position="140"/>
    </location>
</feature>
<sequence>MRTVLLAGGGTGGHVMPAIAVGEELKKAGFNIIFGGGSGMEKRIAENYKIPFFGVQNVRFSRRNILENVKIPILLGKGISQAKKVLNEYKTAAVFAKGGYASLPWALAAKSLNIPVVCHESDLSMGLSNKLISRFAKKTLTSFPETKGGICIGNPIRGEIFSGSKERARKKYGFSGEILLILGGSQGAAAINKCVFQSAKALTGISEVVHITGKCTEAPDMKGYHHIEYADDIADLYAAAHTVVTRGGAGALAEISSLGKRMIVIPLPKSRYSRGDQVENAEYYMKNGRCRIIFEQQLAVSELVRAVESERKLPLGKVSDAHSAKKAADIIAEVISRELDY</sequence>
<comment type="subcellular location">
    <subcellularLocation>
        <location evidence="10">Cell membrane</location>
        <topology evidence="10">Peripheral membrane protein</topology>
        <orientation evidence="10">Cytoplasmic side</orientation>
    </subcellularLocation>
</comment>
<accession>A0A9D1MHG5</accession>
<dbReference type="CDD" id="cd03785">
    <property type="entry name" value="GT28_MurG"/>
    <property type="match status" value="1"/>
</dbReference>
<dbReference type="Proteomes" id="UP000824094">
    <property type="component" value="Unassembled WGS sequence"/>
</dbReference>
<evidence type="ECO:0000256" key="9">
    <source>
        <dbReference type="ARBA" id="ARBA00023316"/>
    </source>
</evidence>
<reference evidence="13" key="2">
    <citation type="journal article" date="2021" name="PeerJ">
        <title>Extensive microbial diversity within the chicken gut microbiome revealed by metagenomics and culture.</title>
        <authorList>
            <person name="Gilroy R."/>
            <person name="Ravi A."/>
            <person name="Getino M."/>
            <person name="Pursley I."/>
            <person name="Horton D.L."/>
            <person name="Alikhan N.F."/>
            <person name="Baker D."/>
            <person name="Gharbi K."/>
            <person name="Hall N."/>
            <person name="Watson M."/>
            <person name="Adriaenssens E.M."/>
            <person name="Foster-Nyarko E."/>
            <person name="Jarju S."/>
            <person name="Secka A."/>
            <person name="Antonio M."/>
            <person name="Oren A."/>
            <person name="Chaudhuri R.R."/>
            <person name="La Ragione R."/>
            <person name="Hildebrand F."/>
            <person name="Pallen M.J."/>
        </authorList>
    </citation>
    <scope>NUCLEOTIDE SEQUENCE</scope>
    <source>
        <strain evidence="13">18911</strain>
    </source>
</reference>
<feature type="binding site" evidence="10">
    <location>
        <position position="157"/>
    </location>
    <ligand>
        <name>UDP-N-acetyl-alpha-D-glucosamine</name>
        <dbReference type="ChEBI" id="CHEBI:57705"/>
    </ligand>
</feature>
<evidence type="ECO:0000256" key="5">
    <source>
        <dbReference type="ARBA" id="ARBA00022960"/>
    </source>
</evidence>
<feature type="binding site" evidence="10">
    <location>
        <position position="185"/>
    </location>
    <ligand>
        <name>UDP-N-acetyl-alpha-D-glucosamine</name>
        <dbReference type="ChEBI" id="CHEBI:57705"/>
    </ligand>
</feature>
<gene>
    <name evidence="10" type="primary">murG</name>
    <name evidence="13" type="ORF">IAB05_04345</name>
</gene>
<evidence type="ECO:0000256" key="8">
    <source>
        <dbReference type="ARBA" id="ARBA00023306"/>
    </source>
</evidence>
<name>A0A9D1MHG5_9FIRM</name>
<dbReference type="GO" id="GO:0051301">
    <property type="term" value="P:cell division"/>
    <property type="evidence" value="ECO:0007669"/>
    <property type="project" value="UniProtKB-KW"/>
</dbReference>
<dbReference type="GO" id="GO:0071555">
    <property type="term" value="P:cell wall organization"/>
    <property type="evidence" value="ECO:0007669"/>
    <property type="project" value="UniProtKB-KW"/>
</dbReference>
<keyword evidence="7 10" id="KW-0472">Membrane</keyword>
<dbReference type="GO" id="GO:0009252">
    <property type="term" value="P:peptidoglycan biosynthetic process"/>
    <property type="evidence" value="ECO:0007669"/>
    <property type="project" value="UniProtKB-UniRule"/>
</dbReference>
<keyword evidence="1 10" id="KW-1003">Cell membrane</keyword>
<dbReference type="HAMAP" id="MF_00033">
    <property type="entry name" value="MurG"/>
    <property type="match status" value="1"/>
</dbReference>
<evidence type="ECO:0000256" key="1">
    <source>
        <dbReference type="ARBA" id="ARBA00022475"/>
    </source>
</evidence>
<proteinExistence type="inferred from homology"/>
<comment type="similarity">
    <text evidence="10">Belongs to the glycosyltransferase 28 family. MurG subfamily.</text>
</comment>
<evidence type="ECO:0000313" key="14">
    <source>
        <dbReference type="Proteomes" id="UP000824094"/>
    </source>
</evidence>
<feature type="binding site" evidence="10">
    <location>
        <position position="277"/>
    </location>
    <ligand>
        <name>UDP-N-acetyl-alpha-D-glucosamine</name>
        <dbReference type="ChEBI" id="CHEBI:57705"/>
    </ligand>
</feature>
<comment type="function">
    <text evidence="10">Cell wall formation. Catalyzes the transfer of a GlcNAc subunit on undecaprenyl-pyrophosphoryl-MurNAc-pentapeptide (lipid intermediate I) to form undecaprenyl-pyrophosphoryl-MurNAc-(pentapeptide)GlcNAc (lipid intermediate II).</text>
</comment>
<keyword evidence="5 10" id="KW-0133">Cell shape</keyword>
<protein>
    <recommendedName>
        <fullName evidence="10">UDP-N-acetylglucosamine--N-acetylmuramyl-(pentapeptide) pyrophosphoryl-undecaprenol N-acetylglucosamine transferase</fullName>
        <ecNumber evidence="10">2.4.1.227</ecNumber>
    </recommendedName>
    <alternativeName>
        <fullName evidence="10">Undecaprenyl-PP-MurNAc-pentapeptide-UDPGlcNAc GlcNAc transferase</fullName>
    </alternativeName>
</protein>
<dbReference type="PANTHER" id="PTHR21015">
    <property type="entry name" value="UDP-N-ACETYLGLUCOSAMINE--N-ACETYLMURAMYL-(PENTAPEPTIDE) PYROPHOSPHORYL-UNDECAPRENOL N-ACETYLGLUCOSAMINE TRANSFERASE 1"/>
    <property type="match status" value="1"/>
</dbReference>
<dbReference type="EMBL" id="DVNF01000128">
    <property type="protein sequence ID" value="HIU60598.1"/>
    <property type="molecule type" value="Genomic_DNA"/>
</dbReference>
<feature type="binding site" evidence="10">
    <location>
        <begin position="11"/>
        <end position="13"/>
    </location>
    <ligand>
        <name>UDP-N-acetyl-alpha-D-glucosamine</name>
        <dbReference type="ChEBI" id="CHEBI:57705"/>
    </ligand>
</feature>
<evidence type="ECO:0000256" key="6">
    <source>
        <dbReference type="ARBA" id="ARBA00022984"/>
    </source>
</evidence>
<comment type="caution">
    <text evidence="10">Lacks conserved residue(s) required for the propagation of feature annotation.</text>
</comment>
<evidence type="ECO:0000256" key="3">
    <source>
        <dbReference type="ARBA" id="ARBA00022676"/>
    </source>
</evidence>
<dbReference type="GO" id="GO:0050511">
    <property type="term" value="F:undecaprenyldiphospho-muramoylpentapeptide beta-N-acetylglucosaminyltransferase activity"/>
    <property type="evidence" value="ECO:0007669"/>
    <property type="project" value="UniProtKB-UniRule"/>
</dbReference>
<dbReference type="Gene3D" id="3.40.50.2000">
    <property type="entry name" value="Glycogen Phosphorylase B"/>
    <property type="match status" value="2"/>
</dbReference>
<keyword evidence="8 10" id="KW-0131">Cell cycle</keyword>
<feature type="domain" description="Glycosyl transferase family 28 C-terminal" evidence="12">
    <location>
        <begin position="179"/>
        <end position="332"/>
    </location>
</feature>
<keyword evidence="6 10" id="KW-0573">Peptidoglycan synthesis</keyword>
<evidence type="ECO:0000256" key="2">
    <source>
        <dbReference type="ARBA" id="ARBA00022618"/>
    </source>
</evidence>
<evidence type="ECO:0000313" key="13">
    <source>
        <dbReference type="EMBL" id="HIU60598.1"/>
    </source>
</evidence>
<evidence type="ECO:0000259" key="11">
    <source>
        <dbReference type="Pfam" id="PF03033"/>
    </source>
</evidence>
<evidence type="ECO:0000256" key="10">
    <source>
        <dbReference type="HAMAP-Rule" id="MF_00033"/>
    </source>
</evidence>
<keyword evidence="2 10" id="KW-0132">Cell division</keyword>
<dbReference type="GO" id="GO:0008360">
    <property type="term" value="P:regulation of cell shape"/>
    <property type="evidence" value="ECO:0007669"/>
    <property type="project" value="UniProtKB-KW"/>
</dbReference>
<dbReference type="GO" id="GO:0005886">
    <property type="term" value="C:plasma membrane"/>
    <property type="evidence" value="ECO:0007669"/>
    <property type="project" value="UniProtKB-SubCell"/>
</dbReference>
<dbReference type="InterPro" id="IPR007235">
    <property type="entry name" value="Glyco_trans_28_C"/>
</dbReference>
<keyword evidence="4 10" id="KW-0808">Transferase</keyword>
<evidence type="ECO:0000259" key="12">
    <source>
        <dbReference type="Pfam" id="PF04101"/>
    </source>
</evidence>
<dbReference type="InterPro" id="IPR004276">
    <property type="entry name" value="GlycoTrans_28_N"/>
</dbReference>
<comment type="pathway">
    <text evidence="10">Cell wall biogenesis; peptidoglycan biosynthesis.</text>
</comment>
<dbReference type="InterPro" id="IPR006009">
    <property type="entry name" value="GlcNAc_MurG"/>
</dbReference>
<comment type="catalytic activity">
    <reaction evidence="10">
        <text>di-trans,octa-cis-undecaprenyl diphospho-N-acetyl-alpha-D-muramoyl-L-alanyl-D-glutamyl-meso-2,6-diaminopimeloyl-D-alanyl-D-alanine + UDP-N-acetyl-alpha-D-glucosamine = di-trans,octa-cis-undecaprenyl diphospho-[N-acetyl-alpha-D-glucosaminyl-(1-&gt;4)]-N-acetyl-alpha-D-muramoyl-L-alanyl-D-glutamyl-meso-2,6-diaminopimeloyl-D-alanyl-D-alanine + UDP + H(+)</text>
        <dbReference type="Rhea" id="RHEA:31227"/>
        <dbReference type="ChEBI" id="CHEBI:15378"/>
        <dbReference type="ChEBI" id="CHEBI:57705"/>
        <dbReference type="ChEBI" id="CHEBI:58223"/>
        <dbReference type="ChEBI" id="CHEBI:61387"/>
        <dbReference type="ChEBI" id="CHEBI:61388"/>
        <dbReference type="EC" id="2.4.1.227"/>
    </reaction>
</comment>
<keyword evidence="9 10" id="KW-0961">Cell wall biogenesis/degradation</keyword>
<dbReference type="Pfam" id="PF03033">
    <property type="entry name" value="Glyco_transf_28"/>
    <property type="match status" value="1"/>
</dbReference>
<dbReference type="AlphaFoldDB" id="A0A9D1MHG5"/>
<dbReference type="PANTHER" id="PTHR21015:SF27">
    <property type="entry name" value="UDP-N-ACETYLGLUCOSAMINE--N-ACETYLMURAMYL-(PENTAPEPTIDE) PYROPHOSPHORYL-UNDECAPRENOL N-ACETYLGLUCOSAMINE TRANSFERASE"/>
    <property type="match status" value="1"/>
</dbReference>
<dbReference type="Pfam" id="PF04101">
    <property type="entry name" value="Glyco_tran_28_C"/>
    <property type="match status" value="1"/>
</dbReference>
<comment type="caution">
    <text evidence="13">The sequence shown here is derived from an EMBL/GenBank/DDBJ whole genome shotgun (WGS) entry which is preliminary data.</text>
</comment>
<evidence type="ECO:0000256" key="7">
    <source>
        <dbReference type="ARBA" id="ARBA00023136"/>
    </source>
</evidence>
<keyword evidence="3 10" id="KW-0328">Glycosyltransferase</keyword>
<evidence type="ECO:0000256" key="4">
    <source>
        <dbReference type="ARBA" id="ARBA00022679"/>
    </source>
</evidence>
<dbReference type="SUPFAM" id="SSF53756">
    <property type="entry name" value="UDP-Glycosyltransferase/glycogen phosphorylase"/>
    <property type="match status" value="1"/>
</dbReference>
<dbReference type="EC" id="2.4.1.227" evidence="10"/>
<dbReference type="GO" id="GO:0005975">
    <property type="term" value="P:carbohydrate metabolic process"/>
    <property type="evidence" value="ECO:0007669"/>
    <property type="project" value="InterPro"/>
</dbReference>
<reference evidence="13" key="1">
    <citation type="submission" date="2020-10" db="EMBL/GenBank/DDBJ databases">
        <authorList>
            <person name="Gilroy R."/>
        </authorList>
    </citation>
    <scope>NUCLEOTIDE SEQUENCE</scope>
    <source>
        <strain evidence="13">18911</strain>
    </source>
</reference>
<organism evidence="13 14">
    <name type="scientific">Candidatus Stercoripulliclostridium merdigallinarum</name>
    <dbReference type="NCBI Taxonomy" id="2840951"/>
    <lineage>
        <taxon>Bacteria</taxon>
        <taxon>Bacillati</taxon>
        <taxon>Bacillota</taxon>
        <taxon>Clostridia</taxon>
        <taxon>Eubacteriales</taxon>
        <taxon>Candidatus Stercoripulliclostridium</taxon>
    </lineage>
</organism>